<dbReference type="PANTHER" id="PTHR30486:SF6">
    <property type="entry name" value="TYPE IV PILUS RETRACTATION ATPASE PILT"/>
    <property type="match status" value="1"/>
</dbReference>
<reference evidence="3 4" key="1">
    <citation type="submission" date="2024-07" db="EMBL/GenBank/DDBJ databases">
        <authorList>
            <person name="Lee S."/>
            <person name="Kang M."/>
        </authorList>
    </citation>
    <scope>NUCLEOTIDE SEQUENCE [LARGE SCALE GENOMIC DNA]</scope>
    <source>
        <strain evidence="3 4">DS6</strain>
    </source>
</reference>
<organism evidence="3 4">
    <name type="scientific">Nocardioides eburneus</name>
    <dbReference type="NCBI Taxonomy" id="3231482"/>
    <lineage>
        <taxon>Bacteria</taxon>
        <taxon>Bacillati</taxon>
        <taxon>Actinomycetota</taxon>
        <taxon>Actinomycetes</taxon>
        <taxon>Propionibacteriales</taxon>
        <taxon>Nocardioidaceae</taxon>
        <taxon>Nocardioides</taxon>
    </lineage>
</organism>
<dbReference type="NCBIfam" id="TIGR03819">
    <property type="entry name" value="heli_sec_ATPase"/>
    <property type="match status" value="1"/>
</dbReference>
<dbReference type="InterPro" id="IPR050921">
    <property type="entry name" value="T4SS_GSP_E_ATPase"/>
</dbReference>
<comment type="caution">
    <text evidence="3">The sequence shown here is derived from an EMBL/GenBank/DDBJ whole genome shotgun (WGS) entry which is preliminary data.</text>
</comment>
<dbReference type="EMBL" id="JBFPJR010000002">
    <property type="protein sequence ID" value="MEX0426356.1"/>
    <property type="molecule type" value="Genomic_DNA"/>
</dbReference>
<dbReference type="Gene3D" id="3.30.450.380">
    <property type="match status" value="1"/>
</dbReference>
<dbReference type="Gene3D" id="3.40.50.300">
    <property type="entry name" value="P-loop containing nucleotide triphosphate hydrolases"/>
    <property type="match status" value="1"/>
</dbReference>
<accession>A0ABV3STU1</accession>
<sequence>MNAAVVGPALEISPQVVDAVRDRLAREPGDLTPHRVSEALRAAGRPVGQSTVLAVYETLRRDVVGAGPLDPLLRLPGVTDVLVNGAEQVFVDRGDGLEAMPVTFPDEAAVRRLAQRLAAAAGRRLDDASPYVDLRLPDGTRFHAVLAPLSRPGTVISLRVPSARVFTLDDLVTSGMVADGLAALLRAVISARLAFLISGGTGSGKTTLLASLLSIVPPGERLVLVEDASELRPDHPHVVGLEGRPANIEGAGAVEVRTLVRQALRMRPDRLVVGEVRGAEVVDLLAALNTGHEGGCGTLHANSAVDVPARIEALALAAGLGREAAHSQLASGVDLVLHLARRDGRRRLAEIGVPRREASGLVSIVPAVRVGRDGRVVHGEAVAELESLLERSS</sequence>
<dbReference type="PANTHER" id="PTHR30486">
    <property type="entry name" value="TWITCHING MOTILITY PROTEIN PILT"/>
    <property type="match status" value="1"/>
</dbReference>
<dbReference type="InterPro" id="IPR022399">
    <property type="entry name" value="TadA-like_ATPase"/>
</dbReference>
<dbReference type="Pfam" id="PF00437">
    <property type="entry name" value="T2SSE"/>
    <property type="match status" value="1"/>
</dbReference>
<keyword evidence="4" id="KW-1185">Reference proteome</keyword>
<comment type="similarity">
    <text evidence="1">Belongs to the GSP E family.</text>
</comment>
<dbReference type="Proteomes" id="UP001556631">
    <property type="component" value="Unassembled WGS sequence"/>
</dbReference>
<dbReference type="InterPro" id="IPR001482">
    <property type="entry name" value="T2SS/T4SS_dom"/>
</dbReference>
<protein>
    <submittedName>
        <fullName evidence="3">TadA family conjugal transfer-associated ATPase</fullName>
    </submittedName>
</protein>
<evidence type="ECO:0000313" key="4">
    <source>
        <dbReference type="Proteomes" id="UP001556631"/>
    </source>
</evidence>
<dbReference type="CDD" id="cd01130">
    <property type="entry name" value="VirB11-like_ATPase"/>
    <property type="match status" value="1"/>
</dbReference>
<proteinExistence type="inferred from homology"/>
<evidence type="ECO:0000256" key="1">
    <source>
        <dbReference type="ARBA" id="ARBA00006611"/>
    </source>
</evidence>
<name>A0ABV3STU1_9ACTN</name>
<dbReference type="SUPFAM" id="SSF52540">
    <property type="entry name" value="P-loop containing nucleoside triphosphate hydrolases"/>
    <property type="match status" value="1"/>
</dbReference>
<gene>
    <name evidence="3" type="ORF">AB3X52_01905</name>
</gene>
<dbReference type="RefSeq" id="WP_367991006.1">
    <property type="nucleotide sequence ID" value="NZ_JBFPJR010000002.1"/>
</dbReference>
<evidence type="ECO:0000259" key="2">
    <source>
        <dbReference type="Pfam" id="PF00437"/>
    </source>
</evidence>
<evidence type="ECO:0000313" key="3">
    <source>
        <dbReference type="EMBL" id="MEX0426356.1"/>
    </source>
</evidence>
<dbReference type="InterPro" id="IPR027417">
    <property type="entry name" value="P-loop_NTPase"/>
</dbReference>
<feature type="domain" description="Bacterial type II secretion system protein E" evidence="2">
    <location>
        <begin position="65"/>
        <end position="342"/>
    </location>
</feature>